<gene>
    <name evidence="1" type="ORF">NM688_g5424</name>
</gene>
<dbReference type="Proteomes" id="UP001148662">
    <property type="component" value="Unassembled WGS sequence"/>
</dbReference>
<organism evidence="1 2">
    <name type="scientific">Phlebia brevispora</name>
    <dbReference type="NCBI Taxonomy" id="194682"/>
    <lineage>
        <taxon>Eukaryota</taxon>
        <taxon>Fungi</taxon>
        <taxon>Dikarya</taxon>
        <taxon>Basidiomycota</taxon>
        <taxon>Agaricomycotina</taxon>
        <taxon>Agaricomycetes</taxon>
        <taxon>Polyporales</taxon>
        <taxon>Meruliaceae</taxon>
        <taxon>Phlebia</taxon>
    </lineage>
</organism>
<accession>A0ACC1SVM6</accession>
<evidence type="ECO:0000313" key="2">
    <source>
        <dbReference type="Proteomes" id="UP001148662"/>
    </source>
</evidence>
<sequence>MLSFARSVLSSCRAQTPLRRSQAIAPSNPFLGLNFARFRSQLAPMRIKYIRRHKGVIPVPIGGSIKGTTLAFGEWGIRIKGNGMRLTAKQLLAAEDVLKRKLKAIKGAKVYMRVFPDIPVCVKGNETRMGKGKGTFEYWATRVPTGRVLFELGGVPIRKEVAKDALRQACDKLPTQMEVIDRSSPPRLGNLLIYPETPAAPVDAIQTS</sequence>
<dbReference type="EMBL" id="JANHOG010000997">
    <property type="protein sequence ID" value="KAJ3547231.1"/>
    <property type="molecule type" value="Genomic_DNA"/>
</dbReference>
<proteinExistence type="predicted"/>
<reference evidence="1" key="1">
    <citation type="submission" date="2022-07" db="EMBL/GenBank/DDBJ databases">
        <title>Genome Sequence of Phlebia brevispora.</title>
        <authorList>
            <person name="Buettner E."/>
        </authorList>
    </citation>
    <scope>NUCLEOTIDE SEQUENCE</scope>
    <source>
        <strain evidence="1">MPL23</strain>
    </source>
</reference>
<name>A0ACC1SVM6_9APHY</name>
<comment type="caution">
    <text evidence="1">The sequence shown here is derived from an EMBL/GenBank/DDBJ whole genome shotgun (WGS) entry which is preliminary data.</text>
</comment>
<keyword evidence="2" id="KW-1185">Reference proteome</keyword>
<protein>
    <submittedName>
        <fullName evidence="1">Uncharacterized protein</fullName>
    </submittedName>
</protein>
<evidence type="ECO:0000313" key="1">
    <source>
        <dbReference type="EMBL" id="KAJ3547231.1"/>
    </source>
</evidence>